<protein>
    <submittedName>
        <fullName evidence="1">Translocation protein TolB</fullName>
    </submittedName>
</protein>
<accession>A0ABT9J132</accession>
<name>A0ABT9J132_9BACL</name>
<dbReference type="EMBL" id="JAVAMP010000007">
    <property type="protein sequence ID" value="MDP5275285.1"/>
    <property type="molecule type" value="Genomic_DNA"/>
</dbReference>
<organism evidence="1 2">
    <name type="scientific">Chengkuizengella axinellae</name>
    <dbReference type="NCBI Taxonomy" id="3064388"/>
    <lineage>
        <taxon>Bacteria</taxon>
        <taxon>Bacillati</taxon>
        <taxon>Bacillota</taxon>
        <taxon>Bacilli</taxon>
        <taxon>Bacillales</taxon>
        <taxon>Paenibacillaceae</taxon>
        <taxon>Chengkuizengella</taxon>
    </lineage>
</organism>
<dbReference type="InterPro" id="IPR011042">
    <property type="entry name" value="6-blade_b-propeller_TolB-like"/>
</dbReference>
<dbReference type="SUPFAM" id="SSF82171">
    <property type="entry name" value="DPP6 N-terminal domain-like"/>
    <property type="match status" value="1"/>
</dbReference>
<evidence type="ECO:0000313" key="1">
    <source>
        <dbReference type="EMBL" id="MDP5275285.1"/>
    </source>
</evidence>
<evidence type="ECO:0000313" key="2">
    <source>
        <dbReference type="Proteomes" id="UP001231941"/>
    </source>
</evidence>
<keyword evidence="2" id="KW-1185">Reference proteome</keyword>
<reference evidence="1 2" key="1">
    <citation type="submission" date="2023-08" db="EMBL/GenBank/DDBJ databases">
        <authorList>
            <person name="Park J.-S."/>
        </authorList>
    </citation>
    <scope>NUCLEOTIDE SEQUENCE [LARGE SCALE GENOMIC DNA]</scope>
    <source>
        <strain evidence="1 2">2205SS18-9</strain>
    </source>
</reference>
<gene>
    <name evidence="1" type="ORF">Q5Y73_14300</name>
</gene>
<comment type="caution">
    <text evidence="1">The sequence shown here is derived from an EMBL/GenBank/DDBJ whole genome shotgun (WGS) entry which is preliminary data.</text>
</comment>
<dbReference type="PANTHER" id="PTHR36842">
    <property type="entry name" value="PROTEIN TOLB HOMOLOG"/>
    <property type="match status" value="1"/>
</dbReference>
<dbReference type="RefSeq" id="WP_305992597.1">
    <property type="nucleotide sequence ID" value="NZ_JAVAMP010000007.1"/>
</dbReference>
<sequence>MKNIILCLIMFVLFIQPFSTIFAQPRKELKAAFVRDQDLWIKMGDEEVKVTQDVNVRYPKWSFDGKWIAYMTSQTEEETNSTEEGLWIFHLKSNKRFKISSFDHKNFQWAPNQNVLAFQEKNDLKVLDISLLSHSQNITSDIINYSWLPDGSGLLTSSKAGNSVYSDIVLTKILIDFKKNEHQSEHLYTIPVKEVDRFYGTSQFKWSYDHQWIAFLLVPTPSMSTDTNTVSVLSNDGSRFSMIEEMLNYRAWFQWAPKQNLLGFIQGYNRNVMENKKLEVYMIEQNMSDRYTPKGYVDRDLTWQDDDNVYVSRSMEMEWTIDVEQRPMPAIYKVHIGTGVSKQVTFPSTKEGDFRPQYLDDEEKLSWIRTNRSEADVWVANSEGIEEKIWIENIHVGYWYYEHWDWDEVFHLYQS</sequence>
<proteinExistence type="predicted"/>
<dbReference type="Gene3D" id="2.120.10.30">
    <property type="entry name" value="TolB, C-terminal domain"/>
    <property type="match status" value="1"/>
</dbReference>
<dbReference type="Proteomes" id="UP001231941">
    <property type="component" value="Unassembled WGS sequence"/>
</dbReference>
<dbReference type="PANTHER" id="PTHR36842:SF1">
    <property type="entry name" value="PROTEIN TOLB"/>
    <property type="match status" value="1"/>
</dbReference>